<feature type="signal peptide" evidence="2">
    <location>
        <begin position="1"/>
        <end position="23"/>
    </location>
</feature>
<name>A0A540WIB0_9BACT</name>
<dbReference type="AlphaFoldDB" id="A0A540WIB0"/>
<keyword evidence="1" id="KW-0472">Membrane</keyword>
<gene>
    <name evidence="3" type="ORF">FJV41_48295</name>
</gene>
<comment type="caution">
    <text evidence="3">The sequence shown here is derived from an EMBL/GenBank/DDBJ whole genome shotgun (WGS) entry which is preliminary data.</text>
</comment>
<keyword evidence="4" id="KW-1185">Reference proteome</keyword>
<reference evidence="3 4" key="1">
    <citation type="submission" date="2019-06" db="EMBL/GenBank/DDBJ databases">
        <authorList>
            <person name="Livingstone P."/>
            <person name="Whitworth D."/>
        </authorList>
    </citation>
    <scope>NUCLEOTIDE SEQUENCE [LARGE SCALE GENOMIC DNA]</scope>
    <source>
        <strain evidence="3 4">AM401</strain>
    </source>
</reference>
<proteinExistence type="predicted"/>
<dbReference type="Proteomes" id="UP000315369">
    <property type="component" value="Unassembled WGS sequence"/>
</dbReference>
<keyword evidence="1" id="KW-1133">Transmembrane helix</keyword>
<feature type="transmembrane region" description="Helical" evidence="1">
    <location>
        <begin position="33"/>
        <end position="60"/>
    </location>
</feature>
<keyword evidence="1" id="KW-0812">Transmembrane</keyword>
<feature type="chain" id="PRO_5021939241" description="Lipoprotein" evidence="2">
    <location>
        <begin position="24"/>
        <end position="169"/>
    </location>
</feature>
<dbReference type="EMBL" id="VIFM01000461">
    <property type="protein sequence ID" value="TQF08746.1"/>
    <property type="molecule type" value="Genomic_DNA"/>
</dbReference>
<protein>
    <recommendedName>
        <fullName evidence="5">Lipoprotein</fullName>
    </recommendedName>
</protein>
<dbReference type="OrthoDB" id="5526310at2"/>
<evidence type="ECO:0000256" key="1">
    <source>
        <dbReference type="SAM" id="Phobius"/>
    </source>
</evidence>
<evidence type="ECO:0000313" key="3">
    <source>
        <dbReference type="EMBL" id="TQF08746.1"/>
    </source>
</evidence>
<dbReference type="RefSeq" id="WP_141649368.1">
    <property type="nucleotide sequence ID" value="NZ_VIFM01000461.1"/>
</dbReference>
<organism evidence="3 4">
    <name type="scientific">Myxococcus llanfairpwllgwyngyllgogerychwyrndrobwllllantysiliogogogochensis</name>
    <dbReference type="NCBI Taxonomy" id="2590453"/>
    <lineage>
        <taxon>Bacteria</taxon>
        <taxon>Pseudomonadati</taxon>
        <taxon>Myxococcota</taxon>
        <taxon>Myxococcia</taxon>
        <taxon>Myxococcales</taxon>
        <taxon>Cystobacterineae</taxon>
        <taxon>Myxococcaceae</taxon>
        <taxon>Myxococcus</taxon>
    </lineage>
</organism>
<evidence type="ECO:0000313" key="4">
    <source>
        <dbReference type="Proteomes" id="UP000315369"/>
    </source>
</evidence>
<keyword evidence="2" id="KW-0732">Signal</keyword>
<accession>A0A540WIB0</accession>
<sequence length="169" mass="17659">MKKHFAALAVLMMAVLAAPPALAAEGTSPPDSILSSLLTPGVIGTGLSIILGAVGLFFGGKEWLTARRKRIVATGAYHAFHIVEDWAALDESENAVDKAAKGLHVLDEWMRTNGWRPLKPGEEELAKMAFKTLHGEQKVAEKVQTAARAASLGAIGSTAALAPVVGAVP</sequence>
<evidence type="ECO:0000256" key="2">
    <source>
        <dbReference type="SAM" id="SignalP"/>
    </source>
</evidence>
<evidence type="ECO:0008006" key="5">
    <source>
        <dbReference type="Google" id="ProtNLM"/>
    </source>
</evidence>